<feature type="non-terminal residue" evidence="1">
    <location>
        <position position="1"/>
    </location>
</feature>
<feature type="non-terminal residue" evidence="1">
    <location>
        <position position="53"/>
    </location>
</feature>
<comment type="caution">
    <text evidence="1">The sequence shown here is derived from an EMBL/GenBank/DDBJ whole genome shotgun (WGS) entry which is preliminary data.</text>
</comment>
<gene>
    <name evidence="1" type="ORF">GMARGA_LOCUS31286</name>
</gene>
<sequence>GNKYDYYLARAWNRGRLHQPVHSYQSTIVNHGTINSVGPIGTMAGKMFNTGST</sequence>
<dbReference type="EMBL" id="CAJVQB010046334">
    <property type="protein sequence ID" value="CAG8832914.1"/>
    <property type="molecule type" value="Genomic_DNA"/>
</dbReference>
<keyword evidence="2" id="KW-1185">Reference proteome</keyword>
<accession>A0ABN7WII1</accession>
<organism evidence="1 2">
    <name type="scientific">Gigaspora margarita</name>
    <dbReference type="NCBI Taxonomy" id="4874"/>
    <lineage>
        <taxon>Eukaryota</taxon>
        <taxon>Fungi</taxon>
        <taxon>Fungi incertae sedis</taxon>
        <taxon>Mucoromycota</taxon>
        <taxon>Glomeromycotina</taxon>
        <taxon>Glomeromycetes</taxon>
        <taxon>Diversisporales</taxon>
        <taxon>Gigasporaceae</taxon>
        <taxon>Gigaspora</taxon>
    </lineage>
</organism>
<name>A0ABN7WII1_GIGMA</name>
<evidence type="ECO:0000313" key="1">
    <source>
        <dbReference type="EMBL" id="CAG8832914.1"/>
    </source>
</evidence>
<protein>
    <submittedName>
        <fullName evidence="1">4072_t:CDS:1</fullName>
    </submittedName>
</protein>
<proteinExistence type="predicted"/>
<reference evidence="1 2" key="1">
    <citation type="submission" date="2021-06" db="EMBL/GenBank/DDBJ databases">
        <authorList>
            <person name="Kallberg Y."/>
            <person name="Tangrot J."/>
            <person name="Rosling A."/>
        </authorList>
    </citation>
    <scope>NUCLEOTIDE SEQUENCE [LARGE SCALE GENOMIC DNA]</scope>
    <source>
        <strain evidence="1 2">120-4 pot B 10/14</strain>
    </source>
</reference>
<evidence type="ECO:0000313" key="2">
    <source>
        <dbReference type="Proteomes" id="UP000789901"/>
    </source>
</evidence>
<dbReference type="Proteomes" id="UP000789901">
    <property type="component" value="Unassembled WGS sequence"/>
</dbReference>